<proteinExistence type="predicted"/>
<evidence type="ECO:0000313" key="3">
    <source>
        <dbReference type="EMBL" id="KAA1260779.1"/>
    </source>
</evidence>
<dbReference type="AlphaFoldDB" id="A0A5B1CLW6"/>
<dbReference type="Pfam" id="PF00313">
    <property type="entry name" value="CSD"/>
    <property type="match status" value="1"/>
</dbReference>
<dbReference type="GO" id="GO:0003677">
    <property type="term" value="F:DNA binding"/>
    <property type="evidence" value="ECO:0007669"/>
    <property type="project" value="UniProtKB-KW"/>
</dbReference>
<reference evidence="3 4" key="1">
    <citation type="submission" date="2019-08" db="EMBL/GenBank/DDBJ databases">
        <title>Deep-cultivation of Planctomycetes and their phenomic and genomic characterization uncovers novel biology.</title>
        <authorList>
            <person name="Wiegand S."/>
            <person name="Jogler M."/>
            <person name="Boedeker C."/>
            <person name="Pinto D."/>
            <person name="Vollmers J."/>
            <person name="Rivas-Marin E."/>
            <person name="Kohn T."/>
            <person name="Peeters S.H."/>
            <person name="Heuer A."/>
            <person name="Rast P."/>
            <person name="Oberbeckmann S."/>
            <person name="Bunk B."/>
            <person name="Jeske O."/>
            <person name="Meyerdierks A."/>
            <person name="Storesund J.E."/>
            <person name="Kallscheuer N."/>
            <person name="Luecker S."/>
            <person name="Lage O.M."/>
            <person name="Pohl T."/>
            <person name="Merkel B.J."/>
            <person name="Hornburger P."/>
            <person name="Mueller R.-W."/>
            <person name="Bruemmer F."/>
            <person name="Labrenz M."/>
            <person name="Spormann A.M."/>
            <person name="Op Den Camp H."/>
            <person name="Overmann J."/>
            <person name="Amann R."/>
            <person name="Jetten M.S.M."/>
            <person name="Mascher T."/>
            <person name="Medema M.H."/>
            <person name="Devos D.P."/>
            <person name="Kaster A.-K."/>
            <person name="Ovreas L."/>
            <person name="Rohde M."/>
            <person name="Galperin M.Y."/>
            <person name="Jogler C."/>
        </authorList>
    </citation>
    <scope>NUCLEOTIDE SEQUENCE [LARGE SCALE GENOMIC DNA]</scope>
    <source>
        <strain evidence="3 4">LF1</strain>
    </source>
</reference>
<gene>
    <name evidence="3" type="ORF">LF1_33200</name>
</gene>
<comment type="caution">
    <text evidence="3">The sequence shown here is derived from an EMBL/GenBank/DDBJ whole genome shotgun (WGS) entry which is preliminary data.</text>
</comment>
<dbReference type="CDD" id="cd04458">
    <property type="entry name" value="CSP_CDS"/>
    <property type="match status" value="1"/>
</dbReference>
<dbReference type="RefSeq" id="WP_068258483.1">
    <property type="nucleotide sequence ID" value="NZ_LWSK01000005.1"/>
</dbReference>
<dbReference type="EMBL" id="VRLW01000001">
    <property type="protein sequence ID" value="KAA1260779.1"/>
    <property type="molecule type" value="Genomic_DNA"/>
</dbReference>
<name>A0A5B1CLW6_9BACT</name>
<evidence type="ECO:0000313" key="4">
    <source>
        <dbReference type="Proteomes" id="UP000322699"/>
    </source>
</evidence>
<organism evidence="3 4">
    <name type="scientific">Rubripirellula obstinata</name>
    <dbReference type="NCBI Taxonomy" id="406547"/>
    <lineage>
        <taxon>Bacteria</taxon>
        <taxon>Pseudomonadati</taxon>
        <taxon>Planctomycetota</taxon>
        <taxon>Planctomycetia</taxon>
        <taxon>Pirellulales</taxon>
        <taxon>Pirellulaceae</taxon>
        <taxon>Rubripirellula</taxon>
    </lineage>
</organism>
<dbReference type="SUPFAM" id="SSF50249">
    <property type="entry name" value="Nucleic acid-binding proteins"/>
    <property type="match status" value="1"/>
</dbReference>
<dbReference type="Proteomes" id="UP000322699">
    <property type="component" value="Unassembled WGS sequence"/>
</dbReference>
<dbReference type="InterPro" id="IPR012340">
    <property type="entry name" value="NA-bd_OB-fold"/>
</dbReference>
<dbReference type="OrthoDB" id="270195at2"/>
<dbReference type="PROSITE" id="PS51857">
    <property type="entry name" value="CSD_2"/>
    <property type="match status" value="1"/>
</dbReference>
<evidence type="ECO:0000259" key="2">
    <source>
        <dbReference type="PROSITE" id="PS51857"/>
    </source>
</evidence>
<feature type="region of interest" description="Disordered" evidence="1">
    <location>
        <begin position="1"/>
        <end position="20"/>
    </location>
</feature>
<feature type="region of interest" description="Disordered" evidence="1">
    <location>
        <begin position="104"/>
        <end position="145"/>
    </location>
</feature>
<protein>
    <submittedName>
        <fullName evidence="3">Cold-shock DNA-binding domain protein</fullName>
    </submittedName>
</protein>
<keyword evidence="3" id="KW-0238">DNA-binding</keyword>
<accession>A0A5B1CLW6</accession>
<feature type="compositionally biased region" description="Basic residues" evidence="1">
    <location>
        <begin position="128"/>
        <end position="139"/>
    </location>
</feature>
<dbReference type="InterPro" id="IPR002059">
    <property type="entry name" value="CSP_DNA-bd"/>
</dbReference>
<evidence type="ECO:0000256" key="1">
    <source>
        <dbReference type="SAM" id="MobiDB-lite"/>
    </source>
</evidence>
<keyword evidence="4" id="KW-1185">Reference proteome</keyword>
<feature type="compositionally biased region" description="Basic and acidic residues" evidence="1">
    <location>
        <begin position="108"/>
        <end position="124"/>
    </location>
</feature>
<dbReference type="Gene3D" id="2.40.50.140">
    <property type="entry name" value="Nucleic acid-binding proteins"/>
    <property type="match status" value="1"/>
</dbReference>
<feature type="domain" description="CSD" evidence="2">
    <location>
        <begin position="33"/>
        <end position="109"/>
    </location>
</feature>
<sequence>MEDKKKKAVGKRDPRQELTREAEVRRRFPIERRRLGQITSFLPDSNFGFIDGEDFREDVFFHMNVWQSKVIRDGREVRIEPEEGLWVEFEIDDNRFEDEKKLRAKSVRPTDRPGGRKLSGRDATFKIVTHHPRARRKRPTWRDSD</sequence>